<dbReference type="Gene3D" id="1.20.120.530">
    <property type="entry name" value="GntR ligand-binding domain-like"/>
    <property type="match status" value="1"/>
</dbReference>
<dbReference type="PANTHER" id="PTHR43537:SF24">
    <property type="entry name" value="GLUCONATE OPERON TRANSCRIPTIONAL REPRESSOR"/>
    <property type="match status" value="1"/>
</dbReference>
<dbReference type="PANTHER" id="PTHR43537">
    <property type="entry name" value="TRANSCRIPTIONAL REGULATOR, GNTR FAMILY"/>
    <property type="match status" value="1"/>
</dbReference>
<dbReference type="RefSeq" id="WP_345426741.1">
    <property type="nucleotide sequence ID" value="NZ_BAABGT010000109.1"/>
</dbReference>
<dbReference type="SMART" id="SM00895">
    <property type="entry name" value="FCD"/>
    <property type="match status" value="1"/>
</dbReference>
<sequence>MRRLEGQGLIELAHGRSATVVPLSAEDITGIYGLRRMIEPELAARSVPGHGEADLRLLRSHIDDFENTDSEVVWQAHQDFHLRLVRPAASAWDLRTLDQLWAAAERYTRLVYDFAEIARTERTRRERIHSTILDAVQSGDAHATRQAVDDHLRHNEEEMVERIEGLDPHRRDVGAQDSA</sequence>
<dbReference type="Pfam" id="PF07729">
    <property type="entry name" value="FCD"/>
    <property type="match status" value="1"/>
</dbReference>
<keyword evidence="6" id="KW-1185">Reference proteome</keyword>
<evidence type="ECO:0000313" key="5">
    <source>
        <dbReference type="EMBL" id="GAA4558304.1"/>
    </source>
</evidence>
<accession>A0ABP8S2X6</accession>
<gene>
    <name evidence="5" type="ORF">GCM10023175_64250</name>
</gene>
<protein>
    <recommendedName>
        <fullName evidence="4">GntR C-terminal domain-containing protein</fullName>
    </recommendedName>
</protein>
<dbReference type="Proteomes" id="UP001501598">
    <property type="component" value="Unassembled WGS sequence"/>
</dbReference>
<keyword evidence="3" id="KW-0804">Transcription</keyword>
<reference evidence="6" key="1">
    <citation type="journal article" date="2019" name="Int. J. Syst. Evol. Microbiol.">
        <title>The Global Catalogue of Microorganisms (GCM) 10K type strain sequencing project: providing services to taxonomists for standard genome sequencing and annotation.</title>
        <authorList>
            <consortium name="The Broad Institute Genomics Platform"/>
            <consortium name="The Broad Institute Genome Sequencing Center for Infectious Disease"/>
            <person name="Wu L."/>
            <person name="Ma J."/>
        </authorList>
    </citation>
    <scope>NUCLEOTIDE SEQUENCE [LARGE SCALE GENOMIC DNA]</scope>
    <source>
        <strain evidence="6">JCM 17906</strain>
    </source>
</reference>
<proteinExistence type="predicted"/>
<dbReference type="EMBL" id="BAABGT010000109">
    <property type="protein sequence ID" value="GAA4558304.1"/>
    <property type="molecule type" value="Genomic_DNA"/>
</dbReference>
<evidence type="ECO:0000313" key="6">
    <source>
        <dbReference type="Proteomes" id="UP001501598"/>
    </source>
</evidence>
<dbReference type="InterPro" id="IPR008920">
    <property type="entry name" value="TF_FadR/GntR_C"/>
</dbReference>
<comment type="caution">
    <text evidence="5">The sequence shown here is derived from an EMBL/GenBank/DDBJ whole genome shotgun (WGS) entry which is preliminary data.</text>
</comment>
<feature type="domain" description="GntR C-terminal" evidence="4">
    <location>
        <begin position="30"/>
        <end position="154"/>
    </location>
</feature>
<dbReference type="SUPFAM" id="SSF48008">
    <property type="entry name" value="GntR ligand-binding domain-like"/>
    <property type="match status" value="1"/>
</dbReference>
<evidence type="ECO:0000256" key="2">
    <source>
        <dbReference type="ARBA" id="ARBA00023125"/>
    </source>
</evidence>
<keyword evidence="1" id="KW-0805">Transcription regulation</keyword>
<name>A0ABP8S2X6_9PSEU</name>
<organism evidence="5 6">
    <name type="scientific">Pseudonocardia xishanensis</name>
    <dbReference type="NCBI Taxonomy" id="630995"/>
    <lineage>
        <taxon>Bacteria</taxon>
        <taxon>Bacillati</taxon>
        <taxon>Actinomycetota</taxon>
        <taxon>Actinomycetes</taxon>
        <taxon>Pseudonocardiales</taxon>
        <taxon>Pseudonocardiaceae</taxon>
        <taxon>Pseudonocardia</taxon>
    </lineage>
</organism>
<keyword evidence="2" id="KW-0238">DNA-binding</keyword>
<evidence type="ECO:0000256" key="1">
    <source>
        <dbReference type="ARBA" id="ARBA00023015"/>
    </source>
</evidence>
<evidence type="ECO:0000259" key="4">
    <source>
        <dbReference type="SMART" id="SM00895"/>
    </source>
</evidence>
<evidence type="ECO:0000256" key="3">
    <source>
        <dbReference type="ARBA" id="ARBA00023163"/>
    </source>
</evidence>
<dbReference type="InterPro" id="IPR011711">
    <property type="entry name" value="GntR_C"/>
</dbReference>